<dbReference type="EMBL" id="JTDE01006115">
    <property type="protein sequence ID" value="KAF7245649.1"/>
    <property type="molecule type" value="Genomic_DNA"/>
</dbReference>
<evidence type="ECO:0000313" key="2">
    <source>
        <dbReference type="Proteomes" id="UP000822476"/>
    </source>
</evidence>
<dbReference type="Proteomes" id="UP000822476">
    <property type="component" value="Unassembled WGS sequence"/>
</dbReference>
<sequence length="50" mass="5873">MSSFPIMHHLQWNTKPTFLNGLFATKFTSQNLSTYMILGVDPILYFNHIR</sequence>
<protein>
    <submittedName>
        <fullName evidence="1">Uncharacterized protein</fullName>
    </submittedName>
</protein>
<reference evidence="1" key="1">
    <citation type="submission" date="2019-07" db="EMBL/GenBank/DDBJ databases">
        <title>Annotation for the trematode Paragonimus miyazaki's.</title>
        <authorList>
            <person name="Choi Y.-J."/>
        </authorList>
    </citation>
    <scope>NUCLEOTIDE SEQUENCE</scope>
    <source>
        <strain evidence="1">Japan</strain>
    </source>
</reference>
<name>A0A8S9YGH9_9TREM</name>
<dbReference type="AlphaFoldDB" id="A0A8S9YGH9"/>
<gene>
    <name evidence="1" type="ORF">EG68_10125</name>
</gene>
<accession>A0A8S9YGH9</accession>
<keyword evidence="2" id="KW-1185">Reference proteome</keyword>
<organism evidence="1 2">
    <name type="scientific">Paragonimus skrjabini miyazakii</name>
    <dbReference type="NCBI Taxonomy" id="59628"/>
    <lineage>
        <taxon>Eukaryota</taxon>
        <taxon>Metazoa</taxon>
        <taxon>Spiralia</taxon>
        <taxon>Lophotrochozoa</taxon>
        <taxon>Platyhelminthes</taxon>
        <taxon>Trematoda</taxon>
        <taxon>Digenea</taxon>
        <taxon>Plagiorchiida</taxon>
        <taxon>Troglotremata</taxon>
        <taxon>Troglotrematidae</taxon>
        <taxon>Paragonimus</taxon>
    </lineage>
</organism>
<proteinExistence type="predicted"/>
<comment type="caution">
    <text evidence="1">The sequence shown here is derived from an EMBL/GenBank/DDBJ whole genome shotgun (WGS) entry which is preliminary data.</text>
</comment>
<evidence type="ECO:0000313" key="1">
    <source>
        <dbReference type="EMBL" id="KAF7245649.1"/>
    </source>
</evidence>